<name>A0ABZ2IQI9_9BACT</name>
<evidence type="ECO:0000256" key="2">
    <source>
        <dbReference type="SAM" id="MobiDB-lite"/>
    </source>
</evidence>
<keyword evidence="4" id="KW-1185">Reference proteome</keyword>
<evidence type="ECO:0000313" key="4">
    <source>
        <dbReference type="Proteomes" id="UP001320603"/>
    </source>
</evidence>
<evidence type="ECO:0000256" key="1">
    <source>
        <dbReference type="ARBA" id="ARBA00044755"/>
    </source>
</evidence>
<feature type="compositionally biased region" description="Basic and acidic residues" evidence="2">
    <location>
        <begin position="1"/>
        <end position="10"/>
    </location>
</feature>
<organism evidence="3 4">
    <name type="scientific">Parabacteroides absconsus</name>
    <dbReference type="NCBI Taxonomy" id="2951805"/>
    <lineage>
        <taxon>Bacteria</taxon>
        <taxon>Pseudomonadati</taxon>
        <taxon>Bacteroidota</taxon>
        <taxon>Bacteroidia</taxon>
        <taxon>Bacteroidales</taxon>
        <taxon>Tannerellaceae</taxon>
        <taxon>Parabacteroides</taxon>
    </lineage>
</organism>
<dbReference type="PANTHER" id="PTHR35024">
    <property type="entry name" value="HYPOTHETICAL CYTOSOLIC PROTEIN"/>
    <property type="match status" value="1"/>
</dbReference>
<dbReference type="Proteomes" id="UP001320603">
    <property type="component" value="Chromosome"/>
</dbReference>
<reference evidence="3 4" key="1">
    <citation type="submission" date="2024-02" db="EMBL/GenBank/DDBJ databases">
        <title>Whole genome sequencing of Parabacteroides sp. AD58.</title>
        <authorList>
            <person name="Chaplin A.V."/>
            <person name="Pikina A.P."/>
            <person name="Sokolova S.R."/>
            <person name="Korostin D.O."/>
            <person name="Efimov B.A."/>
        </authorList>
    </citation>
    <scope>NUCLEOTIDE SEQUENCE [LARGE SCALE GENOMIC DNA]</scope>
    <source>
        <strain evidence="3 4">AD58</strain>
    </source>
</reference>
<accession>A0ABZ2IQI9</accession>
<dbReference type="RefSeq" id="WP_251966229.1">
    <property type="nucleotide sequence ID" value="NZ_CP146284.1"/>
</dbReference>
<dbReference type="PANTHER" id="PTHR35024:SF4">
    <property type="entry name" value="POLYMER-FORMING CYTOSKELETAL PROTEIN"/>
    <property type="match status" value="1"/>
</dbReference>
<proteinExistence type="inferred from homology"/>
<dbReference type="Pfam" id="PF04519">
    <property type="entry name" value="Bactofilin"/>
    <property type="match status" value="1"/>
</dbReference>
<dbReference type="InterPro" id="IPR007607">
    <property type="entry name" value="BacA/B"/>
</dbReference>
<gene>
    <name evidence="3" type="ORF">NEE14_000015</name>
</gene>
<sequence>MIGNKQKNEEQTSNGLHNTLSAGTTIKGNISTDTDFRLDGIVEGDIHCKAKIVVGPKGSIKGNIVSNNAEIHGNVTGSIQVTTKLVLKATAKIQGDISAPNIEIEPNAIFNGKCTMTAATAEKDSIQQ</sequence>
<protein>
    <submittedName>
        <fullName evidence="3">Polymer-forming cytoskeletal protein</fullName>
    </submittedName>
</protein>
<feature type="compositionally biased region" description="Polar residues" evidence="2">
    <location>
        <begin position="11"/>
        <end position="24"/>
    </location>
</feature>
<dbReference type="EMBL" id="CP146284">
    <property type="protein sequence ID" value="WWV66416.1"/>
    <property type="molecule type" value="Genomic_DNA"/>
</dbReference>
<comment type="similarity">
    <text evidence="1">Belongs to the bactofilin family.</text>
</comment>
<feature type="region of interest" description="Disordered" evidence="2">
    <location>
        <begin position="1"/>
        <end position="24"/>
    </location>
</feature>
<evidence type="ECO:0000313" key="3">
    <source>
        <dbReference type="EMBL" id="WWV66416.1"/>
    </source>
</evidence>